<dbReference type="AlphaFoldDB" id="A0A653XF79"/>
<name>A0A653XF79_9FLAO</name>
<organism evidence="1 2">
    <name type="scientific">Maribacter litoralis</name>
    <dbReference type="NCBI Taxonomy" id="2059726"/>
    <lineage>
        <taxon>Bacteria</taxon>
        <taxon>Pseudomonadati</taxon>
        <taxon>Bacteroidota</taxon>
        <taxon>Flavobacteriia</taxon>
        <taxon>Flavobacteriales</taxon>
        <taxon>Flavobacteriaceae</taxon>
        <taxon>Maribacter</taxon>
    </lineage>
</organism>
<protein>
    <submittedName>
        <fullName evidence="1">Uncharacterized protein</fullName>
    </submittedName>
</protein>
<reference evidence="1 2" key="1">
    <citation type="submission" date="2019-10" db="EMBL/GenBank/DDBJ databases">
        <authorList>
            <person name="Karimi E."/>
        </authorList>
    </citation>
    <scope>NUCLEOTIDE SEQUENCE [LARGE SCALE GENOMIC DNA]</scope>
    <source>
        <strain evidence="1">Maribacter sp. 151</strain>
    </source>
</reference>
<dbReference type="RefSeq" id="WP_116769158.1">
    <property type="nucleotide sequence ID" value="NZ_JBDVRX010000085.1"/>
</dbReference>
<evidence type="ECO:0000313" key="1">
    <source>
        <dbReference type="EMBL" id="VXC28716.1"/>
    </source>
</evidence>
<evidence type="ECO:0000313" key="2">
    <source>
        <dbReference type="Proteomes" id="UP000430202"/>
    </source>
</evidence>
<accession>A0A653XF79</accession>
<sequence length="65" mass="7552">MTKKPNFVLLSENNTYYVEYLIGHLVLANSITEAVIFESQSQALKFQKYLYKHCSVRFSVNTFIA</sequence>
<dbReference type="Proteomes" id="UP000430202">
    <property type="component" value="Unassembled WGS sequence"/>
</dbReference>
<proteinExistence type="predicted"/>
<dbReference type="EMBL" id="CABWLR010000006">
    <property type="protein sequence ID" value="VXC28716.1"/>
    <property type="molecule type" value="Genomic_DNA"/>
</dbReference>
<dbReference type="OrthoDB" id="1179309at2"/>
<keyword evidence="2" id="KW-1185">Reference proteome</keyword>
<gene>
    <name evidence="1" type="ORF">MARI151_60555</name>
</gene>